<proteinExistence type="predicted"/>
<dbReference type="Proteomes" id="UP001234989">
    <property type="component" value="Chromosome 6"/>
</dbReference>
<evidence type="ECO:0000313" key="4">
    <source>
        <dbReference type="Proteomes" id="UP001234989"/>
    </source>
</evidence>
<feature type="domain" description="Reverse transcriptase zinc-binding" evidence="2">
    <location>
        <begin position="30"/>
        <end position="116"/>
    </location>
</feature>
<dbReference type="Pfam" id="PF13966">
    <property type="entry name" value="zf-RVT"/>
    <property type="match status" value="1"/>
</dbReference>
<accession>A0AAF0U046</accession>
<feature type="compositionally biased region" description="Polar residues" evidence="1">
    <location>
        <begin position="1"/>
        <end position="13"/>
    </location>
</feature>
<evidence type="ECO:0000259" key="2">
    <source>
        <dbReference type="Pfam" id="PF13966"/>
    </source>
</evidence>
<evidence type="ECO:0000313" key="3">
    <source>
        <dbReference type="EMBL" id="WMV35470.1"/>
    </source>
</evidence>
<gene>
    <name evidence="3" type="ORF">MTR67_028855</name>
</gene>
<keyword evidence="4" id="KW-1185">Reference proteome</keyword>
<feature type="compositionally biased region" description="Basic and acidic residues" evidence="1">
    <location>
        <begin position="15"/>
        <end position="24"/>
    </location>
</feature>
<name>A0AAF0U046_SOLVR</name>
<organism evidence="3 4">
    <name type="scientific">Solanum verrucosum</name>
    <dbReference type="NCBI Taxonomy" id="315347"/>
    <lineage>
        <taxon>Eukaryota</taxon>
        <taxon>Viridiplantae</taxon>
        <taxon>Streptophyta</taxon>
        <taxon>Embryophyta</taxon>
        <taxon>Tracheophyta</taxon>
        <taxon>Spermatophyta</taxon>
        <taxon>Magnoliopsida</taxon>
        <taxon>eudicotyledons</taxon>
        <taxon>Gunneridae</taxon>
        <taxon>Pentapetalae</taxon>
        <taxon>asterids</taxon>
        <taxon>lamiids</taxon>
        <taxon>Solanales</taxon>
        <taxon>Solanaceae</taxon>
        <taxon>Solanoideae</taxon>
        <taxon>Solaneae</taxon>
        <taxon>Solanum</taxon>
    </lineage>
</organism>
<dbReference type="InterPro" id="IPR026960">
    <property type="entry name" value="RVT-Znf"/>
</dbReference>
<reference evidence="3" key="1">
    <citation type="submission" date="2023-08" db="EMBL/GenBank/DDBJ databases">
        <title>A de novo genome assembly of Solanum verrucosum Schlechtendal, a Mexican diploid species geographically isolated from the other diploid A-genome species in potato relatives.</title>
        <authorList>
            <person name="Hosaka K."/>
        </authorList>
    </citation>
    <scope>NUCLEOTIDE SEQUENCE</scope>
    <source>
        <tissue evidence="3">Young leaves</tissue>
    </source>
</reference>
<feature type="region of interest" description="Disordered" evidence="1">
    <location>
        <begin position="1"/>
        <end position="24"/>
    </location>
</feature>
<protein>
    <recommendedName>
        <fullName evidence="2">Reverse transcriptase zinc-binding domain-containing protein</fullName>
    </recommendedName>
</protein>
<evidence type="ECO:0000256" key="1">
    <source>
        <dbReference type="SAM" id="MobiDB-lite"/>
    </source>
</evidence>
<sequence length="170" mass="19876">MVLMASIQTNSVHRQTRDTHLGGSKRDGSYLVKESYLHLTSRKTLTDLWPWKLIWRTKMPPKVICFSWVSLNGSCLTHDNIMRMKFCLANRCYMCSCNPKSINHLFLHCSVTTDLWNMFFSLFGLAWAMPGSLREAFVCWSSWEVHQKDLVFGSCLYFVVLMDKEEQMVF</sequence>
<dbReference type="EMBL" id="CP133617">
    <property type="protein sequence ID" value="WMV35470.1"/>
    <property type="molecule type" value="Genomic_DNA"/>
</dbReference>
<dbReference type="AlphaFoldDB" id="A0AAF0U046"/>